<proteinExistence type="predicted"/>
<comment type="caution">
    <text evidence="2">The sequence shown here is derived from an EMBL/GenBank/DDBJ whole genome shotgun (WGS) entry which is preliminary data.</text>
</comment>
<feature type="region of interest" description="Disordered" evidence="1">
    <location>
        <begin position="106"/>
        <end position="132"/>
    </location>
</feature>
<evidence type="ECO:0000313" key="3">
    <source>
        <dbReference type="Proteomes" id="UP000634529"/>
    </source>
</evidence>
<keyword evidence="3" id="KW-1185">Reference proteome</keyword>
<protein>
    <recommendedName>
        <fullName evidence="4">Alpha/beta hydrolase</fullName>
    </recommendedName>
</protein>
<dbReference type="PANTHER" id="PTHR43689:SF8">
    <property type="entry name" value="ALPHA_BETA-HYDROLASES SUPERFAMILY PROTEIN"/>
    <property type="match status" value="1"/>
</dbReference>
<organism evidence="2 3">
    <name type="scientific">Paenibacillus arenosi</name>
    <dbReference type="NCBI Taxonomy" id="2774142"/>
    <lineage>
        <taxon>Bacteria</taxon>
        <taxon>Bacillati</taxon>
        <taxon>Bacillota</taxon>
        <taxon>Bacilli</taxon>
        <taxon>Bacillales</taxon>
        <taxon>Paenibacillaceae</taxon>
        <taxon>Paenibacillus</taxon>
    </lineage>
</organism>
<evidence type="ECO:0008006" key="4">
    <source>
        <dbReference type="Google" id="ProtNLM"/>
    </source>
</evidence>
<dbReference type="SUPFAM" id="SSF53474">
    <property type="entry name" value="alpha/beta-Hydrolases"/>
    <property type="match status" value="1"/>
</dbReference>
<reference evidence="2 3" key="1">
    <citation type="submission" date="2020-09" db="EMBL/GenBank/DDBJ databases">
        <title>Paenibacillus sp. CAU 1523 isolated from sand of Haeundae Beach.</title>
        <authorList>
            <person name="Kim W."/>
        </authorList>
    </citation>
    <scope>NUCLEOTIDE SEQUENCE [LARGE SCALE GENOMIC DNA]</scope>
    <source>
        <strain evidence="2 3">CAU 1523</strain>
    </source>
</reference>
<dbReference type="PANTHER" id="PTHR43689">
    <property type="entry name" value="HYDROLASE"/>
    <property type="match status" value="1"/>
</dbReference>
<feature type="compositionally biased region" description="Basic and acidic residues" evidence="1">
    <location>
        <begin position="107"/>
        <end position="132"/>
    </location>
</feature>
<dbReference type="Gene3D" id="3.40.50.1820">
    <property type="entry name" value="alpha/beta hydrolase"/>
    <property type="match status" value="2"/>
</dbReference>
<gene>
    <name evidence="2" type="ORF">IFO66_21230</name>
</gene>
<evidence type="ECO:0000313" key="2">
    <source>
        <dbReference type="EMBL" id="MBD8500814.1"/>
    </source>
</evidence>
<sequence length="356" mass="39445">MSGSPSSVNDSYIWIHGWGASEQLWQQAAQSLPDAAHHYVSFMECDSSDEMVAVIMGQLATATASSQRCHLVGWSMGGMLAIEAAAKWLHGARYAERSLESIGLNDAGRDARSGMDMRQREAGDAAHSVDDERLSEMASNMRSGESLDLREARNDMPSRENVKLRKAVSTSSAMSREEMKLQQLSAGLLASLVLVGSTLRFVAPTSTEGWPPRVLQRMRQRLAAAPEQTLREFAVRLLAPAERQQHEPLEARLIERFQRPGFTPAGLDAGLAYLASANLTDAWAQLIAAQLPVLWLHGELDPLVPIGAQAEARRLAGPDVRSVEYRRLTGQGHVPFLTHPREWEEEVSRWHEQFQF</sequence>
<dbReference type="RefSeq" id="WP_192027039.1">
    <property type="nucleotide sequence ID" value="NZ_JACYTN010000029.1"/>
</dbReference>
<accession>A0ABR9B362</accession>
<dbReference type="InterPro" id="IPR029058">
    <property type="entry name" value="AB_hydrolase_fold"/>
</dbReference>
<dbReference type="Proteomes" id="UP000634529">
    <property type="component" value="Unassembled WGS sequence"/>
</dbReference>
<dbReference type="EMBL" id="JACYTN010000029">
    <property type="protein sequence ID" value="MBD8500814.1"/>
    <property type="molecule type" value="Genomic_DNA"/>
</dbReference>
<evidence type="ECO:0000256" key="1">
    <source>
        <dbReference type="SAM" id="MobiDB-lite"/>
    </source>
</evidence>
<name>A0ABR9B362_9BACL</name>